<accession>A0ACB8GPM5</accession>
<evidence type="ECO:0000313" key="2">
    <source>
        <dbReference type="Proteomes" id="UP000664032"/>
    </source>
</evidence>
<organism evidence="1 2">
    <name type="scientific">Psilocybe cubensis</name>
    <name type="common">Psychedelic mushroom</name>
    <name type="synonym">Stropharia cubensis</name>
    <dbReference type="NCBI Taxonomy" id="181762"/>
    <lineage>
        <taxon>Eukaryota</taxon>
        <taxon>Fungi</taxon>
        <taxon>Dikarya</taxon>
        <taxon>Basidiomycota</taxon>
        <taxon>Agaricomycotina</taxon>
        <taxon>Agaricomycetes</taxon>
        <taxon>Agaricomycetidae</taxon>
        <taxon>Agaricales</taxon>
        <taxon>Agaricineae</taxon>
        <taxon>Strophariaceae</taxon>
        <taxon>Psilocybe</taxon>
    </lineage>
</organism>
<dbReference type="EMBL" id="JAFIQS020000009">
    <property type="protein sequence ID" value="KAH9477678.1"/>
    <property type="molecule type" value="Genomic_DNA"/>
</dbReference>
<keyword evidence="2" id="KW-1185">Reference proteome</keyword>
<dbReference type="Proteomes" id="UP000664032">
    <property type="component" value="Unassembled WGS sequence"/>
</dbReference>
<proteinExistence type="predicted"/>
<comment type="caution">
    <text evidence="1">The sequence shown here is derived from an EMBL/GenBank/DDBJ whole genome shotgun (WGS) entry which is preliminary data.</text>
</comment>
<gene>
    <name evidence="1" type="ORF">JR316_0009904</name>
</gene>
<name>A0ACB8GPM5_PSICU</name>
<evidence type="ECO:0000313" key="1">
    <source>
        <dbReference type="EMBL" id="KAH9477678.1"/>
    </source>
</evidence>
<protein>
    <submittedName>
        <fullName evidence="1">Uncharacterized protein</fullName>
    </submittedName>
</protein>
<sequence>MQIQSNIENLAKLCLPLAVKAAIIASSTAPLRTSRILEIFELMTAYEDSIDQFGALTAEIRKYPCSSKKTFDDLYALFIPRLCATLVEKNLDICAPPFSDLIHDVVGMYLANILKSKGCAVHIISERFGCDNCTECYTVDVFYRDPNCSEIVMPKLDPVCREHVLQNLKLERAFCTVEIMRTTRPMSVKLVKTPEVVLAATWLERRKVAKNFLAAIGSEDVIAKIMGESYTMVKDAIGGKASFSQRPRCCQSTTTSRGGRGEKEGKGLEIIKRQ</sequence>
<reference evidence="1" key="1">
    <citation type="submission" date="2021-10" db="EMBL/GenBank/DDBJ databases">
        <title>Psilocybe cubensis genome.</title>
        <authorList>
            <person name="Mckernan K.J."/>
            <person name="Crawford S."/>
            <person name="Trippe A."/>
            <person name="Kane L.T."/>
            <person name="Mclaughlin S."/>
        </authorList>
    </citation>
    <scope>NUCLEOTIDE SEQUENCE</scope>
    <source>
        <strain evidence="1">MGC-MH-2018</strain>
    </source>
</reference>